<accession>A0A8S1R0N3</accession>
<evidence type="ECO:0000256" key="1">
    <source>
        <dbReference type="SAM" id="Coils"/>
    </source>
</evidence>
<feature type="region of interest" description="Disordered" evidence="2">
    <location>
        <begin position="35"/>
        <end position="65"/>
    </location>
</feature>
<dbReference type="AlphaFoldDB" id="A0A8S1R0N3"/>
<keyword evidence="1" id="KW-0175">Coiled coil</keyword>
<feature type="coiled-coil region" evidence="1">
    <location>
        <begin position="118"/>
        <end position="444"/>
    </location>
</feature>
<comment type="caution">
    <text evidence="3">The sequence shown here is derived from an EMBL/GenBank/DDBJ whole genome shotgun (WGS) entry which is preliminary data.</text>
</comment>
<name>A0A8S1R0N3_9CILI</name>
<sequence length="628" mass="75053">MKNQLLFFKMRIRNQHNFCSQLQMLSYQNLAQNEYQKGKDIPSPSPLSRPKQNNTNQQPTPVPQPFNTLLPPNLLHPKTIQNEKKSIISNHSRNQSFRSAYHNNQINPQEQTNFEKQQLSMKQEGEDLKTQIRKLQNENQQLKKAIDQLQSELQSFQNQMSSEQELKAKFDQQEEMIIKLKSEVRIKSETLQENQQQQAEMEKLQKKLEDYNLITIKSNDLNKSIKDLQEQVQDQKKRLVILSSTEHENCNLKEYIEIYKQQLREKDIKIQQYREQYEQLFMDNKKIKITLDLLNFEFKKQYENSNDQLNRANIQIIELQGQVSSQQSNLANLTDQIEFQKQQIKQLEIKEKELQSTKNQLLKLEDSVQSSNQQNQLQQKEIEQLTMTLKNGKQEYLNQQQKLINTEQEIKKQSDLILQLQKQKDQLIQQCQYLQQELKKKQGNLDQSINYAQNYQIEMKNTLDQQSNQIQYMEAELQKRDAIIYNLNQHNQQLKSQLEQFSQADSVNKNELNSNFVKMKEMHNDLILYEKQVDTLSLEHHQTKLQNQMLIDRNNQLELEVTKLREQLIQQDNRMRNLENELQTYSFNQKLNSTQMPYTQDQLFPNQQYISYINTPKGSFNNQFNFYK</sequence>
<evidence type="ECO:0000256" key="2">
    <source>
        <dbReference type="SAM" id="MobiDB-lite"/>
    </source>
</evidence>
<protein>
    <submittedName>
        <fullName evidence="3">Uncharacterized protein</fullName>
    </submittedName>
</protein>
<feature type="coiled-coil region" evidence="1">
    <location>
        <begin position="547"/>
        <end position="588"/>
    </location>
</feature>
<organism evidence="3 4">
    <name type="scientific">Paramecium sonneborni</name>
    <dbReference type="NCBI Taxonomy" id="65129"/>
    <lineage>
        <taxon>Eukaryota</taxon>
        <taxon>Sar</taxon>
        <taxon>Alveolata</taxon>
        <taxon>Ciliophora</taxon>
        <taxon>Intramacronucleata</taxon>
        <taxon>Oligohymenophorea</taxon>
        <taxon>Peniculida</taxon>
        <taxon>Parameciidae</taxon>
        <taxon>Paramecium</taxon>
    </lineage>
</organism>
<dbReference type="Proteomes" id="UP000692954">
    <property type="component" value="Unassembled WGS sequence"/>
</dbReference>
<reference evidence="3" key="1">
    <citation type="submission" date="2021-01" db="EMBL/GenBank/DDBJ databases">
        <authorList>
            <consortium name="Genoscope - CEA"/>
            <person name="William W."/>
        </authorList>
    </citation>
    <scope>NUCLEOTIDE SEQUENCE</scope>
</reference>
<evidence type="ECO:0000313" key="3">
    <source>
        <dbReference type="EMBL" id="CAD8121661.1"/>
    </source>
</evidence>
<evidence type="ECO:0000313" key="4">
    <source>
        <dbReference type="Proteomes" id="UP000692954"/>
    </source>
</evidence>
<proteinExistence type="predicted"/>
<keyword evidence="4" id="KW-1185">Reference proteome</keyword>
<gene>
    <name evidence="3" type="ORF">PSON_ATCC_30995.1.T1330131</name>
</gene>
<dbReference type="EMBL" id="CAJJDN010000133">
    <property type="protein sequence ID" value="CAD8121661.1"/>
    <property type="molecule type" value="Genomic_DNA"/>
</dbReference>